<evidence type="ECO:0000313" key="1">
    <source>
        <dbReference type="EMBL" id="ARV77046.1"/>
    </source>
</evidence>
<dbReference type="EMBL" id="MF042360">
    <property type="protein sequence ID" value="ARV77046.1"/>
    <property type="molecule type" value="Genomic_DNA"/>
</dbReference>
<proteinExistence type="predicted"/>
<organism evidence="1 2">
    <name type="scientific">Pseudomonas phage Phabio</name>
    <dbReference type="NCBI Taxonomy" id="2006668"/>
    <lineage>
        <taxon>Viruses</taxon>
        <taxon>Duplodnaviria</taxon>
        <taxon>Heunggongvirae</taxon>
        <taxon>Uroviricota</taxon>
        <taxon>Caudoviricetes</taxon>
        <taxon>Chimalliviridae</taxon>
        <taxon>Phabiovirus</taxon>
        <taxon>Phabiovirus phabio</taxon>
    </lineage>
</organism>
<dbReference type="Proteomes" id="UP000225448">
    <property type="component" value="Segment"/>
</dbReference>
<keyword evidence="2" id="KW-1185">Reference proteome</keyword>
<protein>
    <submittedName>
        <fullName evidence="1">Uncharacterized protein</fullName>
    </submittedName>
</protein>
<accession>A0A1Y0SZE4</accession>
<gene>
    <name evidence="1" type="ORF">PHABIO_415</name>
</gene>
<reference evidence="1 2" key="1">
    <citation type="submission" date="2017-05" db="EMBL/GenBank/DDBJ databases">
        <authorList>
            <person name="Song R."/>
            <person name="Chenine A.L."/>
            <person name="Ruprecht R.M."/>
        </authorList>
    </citation>
    <scope>NUCLEOTIDE SEQUENCE [LARGE SCALE GENOMIC DNA]</scope>
</reference>
<name>A0A1Y0SZE4_9CAUD</name>
<evidence type="ECO:0000313" key="2">
    <source>
        <dbReference type="Proteomes" id="UP000225448"/>
    </source>
</evidence>
<sequence>MTIQSVRVVSKSIATCERFKQWLTANAEYHQGEIDILENDPVLFALRNTHSGLLLKIKGAPKDFLSLVIYTGLSRHIAVRYLENVIEDDGDEYLSALNSDTFERSDLHRALECFMARWDSLTPEESITTQPTIDTRKRIIDILRSHNTPNKPKLDFTPIDVTMTPKDIRIILGVKKMARQMNDVCQQQFNSSGHLRELLLRTKHLDTRVEYIDADGAKAISPTVRKLCEDLGVAVFETSNTVKPERRDHLSYAVKRSVDSLPDVAGMETVFENGKPVGKYAEDGYTLGTETVVAAAMESRPGVKQLPVGYTGNKDNHGFGSLDHCNW</sequence>